<comment type="caution">
    <text evidence="3">The sequence shown here is derived from an EMBL/GenBank/DDBJ whole genome shotgun (WGS) entry which is preliminary data.</text>
</comment>
<evidence type="ECO:0000259" key="2">
    <source>
        <dbReference type="Pfam" id="PF13462"/>
    </source>
</evidence>
<protein>
    <submittedName>
        <fullName evidence="3">Membrane protein</fullName>
    </submittedName>
</protein>
<dbReference type="InterPro" id="IPR036249">
    <property type="entry name" value="Thioredoxin-like_sf"/>
</dbReference>
<evidence type="ECO:0000313" key="3">
    <source>
        <dbReference type="EMBL" id="GED99884.1"/>
    </source>
</evidence>
<dbReference type="AlphaFoldDB" id="A0A7I9V394"/>
<dbReference type="EMBL" id="BJOV01000001">
    <property type="protein sequence ID" value="GED99884.1"/>
    <property type="molecule type" value="Genomic_DNA"/>
</dbReference>
<dbReference type="CDD" id="cd02972">
    <property type="entry name" value="DsbA_family"/>
    <property type="match status" value="1"/>
</dbReference>
<evidence type="ECO:0000313" key="4">
    <source>
        <dbReference type="Proteomes" id="UP000444960"/>
    </source>
</evidence>
<proteinExistence type="predicted"/>
<dbReference type="RefSeq" id="WP_161893830.1">
    <property type="nucleotide sequence ID" value="NZ_BJOV01000001.1"/>
</dbReference>
<dbReference type="InterPro" id="IPR012336">
    <property type="entry name" value="Thioredoxin-like_fold"/>
</dbReference>
<gene>
    <name evidence="3" type="ORF">nbrc107696_03310</name>
</gene>
<dbReference type="Pfam" id="PF13462">
    <property type="entry name" value="Thioredoxin_4"/>
    <property type="match status" value="1"/>
</dbReference>
<feature type="domain" description="Thioredoxin-like fold" evidence="2">
    <location>
        <begin position="77"/>
        <end position="244"/>
    </location>
</feature>
<keyword evidence="4" id="KW-1185">Reference proteome</keyword>
<dbReference type="Gene3D" id="3.40.30.10">
    <property type="entry name" value="Glutaredoxin"/>
    <property type="match status" value="1"/>
</dbReference>
<dbReference type="OrthoDB" id="117402at2"/>
<evidence type="ECO:0000256" key="1">
    <source>
        <dbReference type="SAM" id="Phobius"/>
    </source>
</evidence>
<sequence length="250" mass="26363">MTQNRPKIVDPREAERRRSLIYKILAAVVLAVIAVVVVILVIPDKEDSATGGSATPSVVTDNGSIRITGAPKGATPKAVLTIVEDFQCPACKAYEGSMGEAIASLAKNPNVAVDYRTIAFLDTKFGNTYSAEAMNASLCVAESSGKDGDFTKWKTFHDSLFANQTEEGGPGLGSDKMIKLAKDAGVTGVTSCINDKQFGKWITKHSSDVMNSKDVDGNAFSGTPWVQLNGKTVQFSSPAELIAAVTAAAK</sequence>
<name>A0A7I9V394_9ACTN</name>
<dbReference type="SUPFAM" id="SSF52833">
    <property type="entry name" value="Thioredoxin-like"/>
    <property type="match status" value="1"/>
</dbReference>
<feature type="transmembrane region" description="Helical" evidence="1">
    <location>
        <begin position="20"/>
        <end position="42"/>
    </location>
</feature>
<accession>A0A7I9V394</accession>
<keyword evidence="1" id="KW-0472">Membrane</keyword>
<keyword evidence="1" id="KW-1133">Transmembrane helix</keyword>
<dbReference type="Proteomes" id="UP000444960">
    <property type="component" value="Unassembled WGS sequence"/>
</dbReference>
<reference evidence="4" key="1">
    <citation type="submission" date="2019-06" db="EMBL/GenBank/DDBJ databases">
        <title>Gordonia isolated from sludge of a wastewater treatment plant.</title>
        <authorList>
            <person name="Tamura T."/>
            <person name="Aoyama K."/>
            <person name="Kang Y."/>
            <person name="Saito S."/>
            <person name="Akiyama N."/>
            <person name="Yazawa K."/>
            <person name="Gonoi T."/>
            <person name="Mikami Y."/>
        </authorList>
    </citation>
    <scope>NUCLEOTIDE SEQUENCE [LARGE SCALE GENOMIC DNA]</scope>
    <source>
        <strain evidence="4">NBRC 107696</strain>
    </source>
</reference>
<organism evidence="3 4">
    <name type="scientific">Gordonia spumicola</name>
    <dbReference type="NCBI Taxonomy" id="589161"/>
    <lineage>
        <taxon>Bacteria</taxon>
        <taxon>Bacillati</taxon>
        <taxon>Actinomycetota</taxon>
        <taxon>Actinomycetes</taxon>
        <taxon>Mycobacteriales</taxon>
        <taxon>Gordoniaceae</taxon>
        <taxon>Gordonia</taxon>
    </lineage>
</organism>
<keyword evidence="1" id="KW-0812">Transmembrane</keyword>